<name>A0ACC3SLT6_9PEZI</name>
<gene>
    <name evidence="1" type="ORF">M8818_000984</name>
</gene>
<comment type="caution">
    <text evidence="1">The sequence shown here is derived from an EMBL/GenBank/DDBJ whole genome shotgun (WGS) entry which is preliminary data.</text>
</comment>
<dbReference type="EMBL" id="JAMKPW020000004">
    <property type="protein sequence ID" value="KAK8219250.1"/>
    <property type="molecule type" value="Genomic_DNA"/>
</dbReference>
<dbReference type="Proteomes" id="UP001320706">
    <property type="component" value="Unassembled WGS sequence"/>
</dbReference>
<reference evidence="1" key="1">
    <citation type="submission" date="2024-02" db="EMBL/GenBank/DDBJ databases">
        <title>Metagenome Assembled Genome of Zalaria obscura JY119.</title>
        <authorList>
            <person name="Vighnesh L."/>
            <person name="Jagadeeshwari U."/>
            <person name="Venkata Ramana C."/>
            <person name="Sasikala C."/>
        </authorList>
    </citation>
    <scope>NUCLEOTIDE SEQUENCE</scope>
    <source>
        <strain evidence="1">JY119</strain>
    </source>
</reference>
<evidence type="ECO:0000313" key="2">
    <source>
        <dbReference type="Proteomes" id="UP001320706"/>
    </source>
</evidence>
<proteinExistence type="predicted"/>
<accession>A0ACC3SLT6</accession>
<sequence length="116" mass="12807">MVSERLLLHIHKNICNSNALMRRPILNSMPCVKVTLSCTLSAHPGVHTQSSSSRLGWNGVGFPFGTEWCRVLGVDLEEMIEDDKEHGSTSEEDRKGIEAGVRDHYGGRLYALVDAA</sequence>
<evidence type="ECO:0000313" key="1">
    <source>
        <dbReference type="EMBL" id="KAK8219250.1"/>
    </source>
</evidence>
<organism evidence="1 2">
    <name type="scientific">Zalaria obscura</name>
    <dbReference type="NCBI Taxonomy" id="2024903"/>
    <lineage>
        <taxon>Eukaryota</taxon>
        <taxon>Fungi</taxon>
        <taxon>Dikarya</taxon>
        <taxon>Ascomycota</taxon>
        <taxon>Pezizomycotina</taxon>
        <taxon>Dothideomycetes</taxon>
        <taxon>Dothideomycetidae</taxon>
        <taxon>Dothideales</taxon>
        <taxon>Zalariaceae</taxon>
        <taxon>Zalaria</taxon>
    </lineage>
</organism>
<keyword evidence="2" id="KW-1185">Reference proteome</keyword>
<protein>
    <submittedName>
        <fullName evidence="1">Uncharacterized protein</fullName>
    </submittedName>
</protein>